<evidence type="ECO:0000313" key="1">
    <source>
        <dbReference type="EMBL" id="PNW82017.1"/>
    </source>
</evidence>
<evidence type="ECO:0000313" key="2">
    <source>
        <dbReference type="Proteomes" id="UP000006906"/>
    </source>
</evidence>
<gene>
    <name evidence="1" type="ORF">CHLRE_06g270276v5</name>
</gene>
<dbReference type="EMBL" id="CM008967">
    <property type="protein sequence ID" value="PNW82017.1"/>
    <property type="molecule type" value="Genomic_DNA"/>
</dbReference>
<name>A0A2K3DNA2_CHLRE</name>
<dbReference type="InParanoid" id="A0A2K3DNA2"/>
<dbReference type="Gramene" id="PNW82017">
    <property type="protein sequence ID" value="PNW82017"/>
    <property type="gene ID" value="CHLRE_06g270276v5"/>
</dbReference>
<organism evidence="1 2">
    <name type="scientific">Chlamydomonas reinhardtii</name>
    <name type="common">Chlamydomonas smithii</name>
    <dbReference type="NCBI Taxonomy" id="3055"/>
    <lineage>
        <taxon>Eukaryota</taxon>
        <taxon>Viridiplantae</taxon>
        <taxon>Chlorophyta</taxon>
        <taxon>core chlorophytes</taxon>
        <taxon>Chlorophyceae</taxon>
        <taxon>CS clade</taxon>
        <taxon>Chlamydomonadales</taxon>
        <taxon>Chlamydomonadaceae</taxon>
        <taxon>Chlamydomonas</taxon>
    </lineage>
</organism>
<keyword evidence="2" id="KW-1185">Reference proteome</keyword>
<dbReference type="AlphaFoldDB" id="A0A2K3DNA2"/>
<reference evidence="1 2" key="1">
    <citation type="journal article" date="2007" name="Science">
        <title>The Chlamydomonas genome reveals the evolution of key animal and plant functions.</title>
        <authorList>
            <person name="Merchant S.S."/>
            <person name="Prochnik S.E."/>
            <person name="Vallon O."/>
            <person name="Harris E.H."/>
            <person name="Karpowicz S.J."/>
            <person name="Witman G.B."/>
            <person name="Terry A."/>
            <person name="Salamov A."/>
            <person name="Fritz-Laylin L.K."/>
            <person name="Marechal-Drouard L."/>
            <person name="Marshall W.F."/>
            <person name="Qu L.H."/>
            <person name="Nelson D.R."/>
            <person name="Sanderfoot A.A."/>
            <person name="Spalding M.H."/>
            <person name="Kapitonov V.V."/>
            <person name="Ren Q."/>
            <person name="Ferris P."/>
            <person name="Lindquist E."/>
            <person name="Shapiro H."/>
            <person name="Lucas S.M."/>
            <person name="Grimwood J."/>
            <person name="Schmutz J."/>
            <person name="Cardol P."/>
            <person name="Cerutti H."/>
            <person name="Chanfreau G."/>
            <person name="Chen C.L."/>
            <person name="Cognat V."/>
            <person name="Croft M.T."/>
            <person name="Dent R."/>
            <person name="Dutcher S."/>
            <person name="Fernandez E."/>
            <person name="Fukuzawa H."/>
            <person name="Gonzalez-Ballester D."/>
            <person name="Gonzalez-Halphen D."/>
            <person name="Hallmann A."/>
            <person name="Hanikenne M."/>
            <person name="Hippler M."/>
            <person name="Inwood W."/>
            <person name="Jabbari K."/>
            <person name="Kalanon M."/>
            <person name="Kuras R."/>
            <person name="Lefebvre P.A."/>
            <person name="Lemaire S.D."/>
            <person name="Lobanov A.V."/>
            <person name="Lohr M."/>
            <person name="Manuell A."/>
            <person name="Meier I."/>
            <person name="Mets L."/>
            <person name="Mittag M."/>
            <person name="Mittelmeier T."/>
            <person name="Moroney J.V."/>
            <person name="Moseley J."/>
            <person name="Napoli C."/>
            <person name="Nedelcu A.M."/>
            <person name="Niyogi K."/>
            <person name="Novoselov S.V."/>
            <person name="Paulsen I.T."/>
            <person name="Pazour G."/>
            <person name="Purton S."/>
            <person name="Ral J.P."/>
            <person name="Riano-Pachon D.M."/>
            <person name="Riekhof W."/>
            <person name="Rymarquis L."/>
            <person name="Schroda M."/>
            <person name="Stern D."/>
            <person name="Umen J."/>
            <person name="Willows R."/>
            <person name="Wilson N."/>
            <person name="Zimmer S.L."/>
            <person name="Allmer J."/>
            <person name="Balk J."/>
            <person name="Bisova K."/>
            <person name="Chen C.J."/>
            <person name="Elias M."/>
            <person name="Gendler K."/>
            <person name="Hauser C."/>
            <person name="Lamb M.R."/>
            <person name="Ledford H."/>
            <person name="Long J.C."/>
            <person name="Minagawa J."/>
            <person name="Page M.D."/>
            <person name="Pan J."/>
            <person name="Pootakham W."/>
            <person name="Roje S."/>
            <person name="Rose A."/>
            <person name="Stahlberg E."/>
            <person name="Terauchi A.M."/>
            <person name="Yang P."/>
            <person name="Ball S."/>
            <person name="Bowler C."/>
            <person name="Dieckmann C.L."/>
            <person name="Gladyshev V.N."/>
            <person name="Green P."/>
            <person name="Jorgensen R."/>
            <person name="Mayfield S."/>
            <person name="Mueller-Roeber B."/>
            <person name="Rajamani S."/>
            <person name="Sayre R.T."/>
            <person name="Brokstein P."/>
            <person name="Dubchak I."/>
            <person name="Goodstein D."/>
            <person name="Hornick L."/>
            <person name="Huang Y.W."/>
            <person name="Jhaveri J."/>
            <person name="Luo Y."/>
            <person name="Martinez D."/>
            <person name="Ngau W.C."/>
            <person name="Otillar B."/>
            <person name="Poliakov A."/>
            <person name="Porter A."/>
            <person name="Szajkowski L."/>
            <person name="Werner G."/>
            <person name="Zhou K."/>
            <person name="Grigoriev I.V."/>
            <person name="Rokhsar D.S."/>
            <person name="Grossman A.R."/>
        </authorList>
    </citation>
    <scope>NUCLEOTIDE SEQUENCE [LARGE SCALE GENOMIC DNA]</scope>
    <source>
        <strain evidence="2">CC-503</strain>
    </source>
</reference>
<proteinExistence type="predicted"/>
<protein>
    <submittedName>
        <fullName evidence="1">Uncharacterized protein</fullName>
    </submittedName>
</protein>
<accession>A0A2K3DNA2</accession>
<dbReference type="RefSeq" id="XP_042923633.1">
    <property type="nucleotide sequence ID" value="XM_043062927.1"/>
</dbReference>
<dbReference type="Proteomes" id="UP000006906">
    <property type="component" value="Chromosome 6"/>
</dbReference>
<dbReference type="GeneID" id="5721856"/>
<sequence length="76" mass="8523">MVSDPATRRLHRTLLAKTARLAEPSCQPLPVWEQSPKSPQTHARVPANVTLVRQRALPELLRRRSTSMSVRSSALL</sequence>
<dbReference type="KEGG" id="cre:CHLRE_06g270276v5"/>